<dbReference type="AlphaFoldDB" id="A0A2R4NZI6"/>
<organism evidence="1 2">
    <name type="scientific">Campylobacter concisus</name>
    <dbReference type="NCBI Taxonomy" id="199"/>
    <lineage>
        <taxon>Bacteria</taxon>
        <taxon>Pseudomonadati</taxon>
        <taxon>Campylobacterota</taxon>
        <taxon>Epsilonproteobacteria</taxon>
        <taxon>Campylobacterales</taxon>
        <taxon>Campylobacteraceae</taxon>
        <taxon>Campylobacter</taxon>
    </lineage>
</organism>
<proteinExistence type="predicted"/>
<sequence length="52" mass="6026">MAITTEISGCFFSILASFQTNLATSSCRKTFHTFKFQNTYPNIKYLKIKNLR</sequence>
<reference evidence="1 2" key="1">
    <citation type="journal article" date="2018" name="Emerg. Microbes Infect.">
        <title>Genomic analysis of oral Campylobacter concisus strains identified a potential bacterial molecular marker associated with active Crohn's disease.</title>
        <authorList>
            <person name="Liu F."/>
            <person name="Ma R."/>
            <person name="Tay C.Y.A."/>
            <person name="Octavia S."/>
            <person name="Lan R."/>
            <person name="Chung H.K.L."/>
            <person name="Riordan S.M."/>
            <person name="Grimm M.C."/>
            <person name="Leong R.W."/>
            <person name="Tanaka M.M."/>
            <person name="Connor S."/>
            <person name="Zhang L."/>
        </authorList>
    </citation>
    <scope>NUCLEOTIDE SEQUENCE [LARGE SCALE GENOMIC DNA]</scope>
    <source>
        <strain evidence="1 2">P2CDO4</strain>
    </source>
</reference>
<evidence type="ECO:0000313" key="2">
    <source>
        <dbReference type="Proteomes" id="UP000241854"/>
    </source>
</evidence>
<protein>
    <submittedName>
        <fullName evidence="1">Uncharacterized protein</fullName>
    </submittedName>
</protein>
<dbReference type="EMBL" id="CP021642">
    <property type="protein sequence ID" value="AVX43838.1"/>
    <property type="molecule type" value="Genomic_DNA"/>
</dbReference>
<gene>
    <name evidence="1" type="ORF">CCS77_0777</name>
</gene>
<name>A0A2R4NZI6_9BACT</name>
<dbReference type="Proteomes" id="UP000241854">
    <property type="component" value="Chromosome"/>
</dbReference>
<evidence type="ECO:0000313" key="1">
    <source>
        <dbReference type="EMBL" id="AVX43838.1"/>
    </source>
</evidence>
<accession>A0A2R4NZI6</accession>